<dbReference type="SUPFAM" id="SSF51735">
    <property type="entry name" value="NAD(P)-binding Rossmann-fold domains"/>
    <property type="match status" value="1"/>
</dbReference>
<evidence type="ECO:0000313" key="1">
    <source>
        <dbReference type="EMBL" id="MFD0898906.1"/>
    </source>
</evidence>
<comment type="caution">
    <text evidence="1">The sequence shown here is derived from an EMBL/GenBank/DDBJ whole genome shotgun (WGS) entry which is preliminary data.</text>
</comment>
<dbReference type="Proteomes" id="UP001596972">
    <property type="component" value="Unassembled WGS sequence"/>
</dbReference>
<dbReference type="Gene3D" id="3.30.360.10">
    <property type="entry name" value="Dihydrodipicolinate Reductase, domain 2"/>
    <property type="match status" value="1"/>
</dbReference>
<accession>A0ABW3EIV1</accession>
<dbReference type="Gene3D" id="3.40.50.720">
    <property type="entry name" value="NAD(P)-binding Rossmann-like Domain"/>
    <property type="match status" value="1"/>
</dbReference>
<dbReference type="InterPro" id="IPR036291">
    <property type="entry name" value="NAD(P)-bd_dom_sf"/>
</dbReference>
<sequence length="333" mass="36025">MLHTLIVGMGRAGHRLHLPSLAKVRAAAPALLAPAPIVAFDPFRPPAGADHVVTVGALEEAARCHPPARTVVHLCTPPHVRAAMLDRLAGLGYRKVIVEKPLAVDLVGLAAIARIRRRHDLDITVATHWLDSALTRRLRAAVTGGRFGNLHRVRVVQNKPRFALGAGARTHPTAFDVEVPHALAVALHLAGDARITEAALDDLVIGDRRVPRLGRARLRLAHRSGVRTEIDSDLTSPVRERRITLEFDGGVLVGHYPCSDADHTAQLRTGRPGGDTSWTAFDDDAFPAFLRNAYERYATSAPHGTLPLQVDAVRLLTEAKRRCTAVPEVRGVG</sequence>
<evidence type="ECO:0000313" key="2">
    <source>
        <dbReference type="Proteomes" id="UP001596972"/>
    </source>
</evidence>
<gene>
    <name evidence="1" type="ORF">ACFQ11_00675</name>
</gene>
<name>A0ABW3EIV1_9ACTN</name>
<dbReference type="RefSeq" id="WP_378295701.1">
    <property type="nucleotide sequence ID" value="NZ_JBHTJA010000001.1"/>
</dbReference>
<protein>
    <submittedName>
        <fullName evidence="1">Oxidoreductase</fullName>
    </submittedName>
</protein>
<proteinExistence type="predicted"/>
<keyword evidence="2" id="KW-1185">Reference proteome</keyword>
<reference evidence="2" key="1">
    <citation type="journal article" date="2019" name="Int. J. Syst. Evol. Microbiol.">
        <title>The Global Catalogue of Microorganisms (GCM) 10K type strain sequencing project: providing services to taxonomists for standard genome sequencing and annotation.</title>
        <authorList>
            <consortium name="The Broad Institute Genomics Platform"/>
            <consortium name="The Broad Institute Genome Sequencing Center for Infectious Disease"/>
            <person name="Wu L."/>
            <person name="Ma J."/>
        </authorList>
    </citation>
    <scope>NUCLEOTIDE SEQUENCE [LARGE SCALE GENOMIC DNA]</scope>
    <source>
        <strain evidence="2">JCM 31202</strain>
    </source>
</reference>
<dbReference type="EMBL" id="JBHTJA010000001">
    <property type="protein sequence ID" value="MFD0898906.1"/>
    <property type="molecule type" value="Genomic_DNA"/>
</dbReference>
<organism evidence="1 2">
    <name type="scientific">Actinomadura sediminis</name>
    <dbReference type="NCBI Taxonomy" id="1038904"/>
    <lineage>
        <taxon>Bacteria</taxon>
        <taxon>Bacillati</taxon>
        <taxon>Actinomycetota</taxon>
        <taxon>Actinomycetes</taxon>
        <taxon>Streptosporangiales</taxon>
        <taxon>Thermomonosporaceae</taxon>
        <taxon>Actinomadura</taxon>
    </lineage>
</organism>